<dbReference type="Gramene" id="TraesCLE_scaffold_004133_01G000200.1">
    <property type="protein sequence ID" value="TraesCLE_scaffold_004133_01G000200.1"/>
    <property type="gene ID" value="TraesCLE_scaffold_004133_01G000200"/>
</dbReference>
<accession>A0A3B6I1M2</accession>
<dbReference type="Gramene" id="TraesCS4A02G418600.1">
    <property type="protein sequence ID" value="TraesCS4A02G418600.1.cds1"/>
    <property type="gene ID" value="TraesCS4A02G418600"/>
</dbReference>
<dbReference type="Gramene" id="TraesLDM4A03G02192670.1">
    <property type="protein sequence ID" value="TraesLDM4A03G02192670.1.CDS1"/>
    <property type="gene ID" value="TraesLDM4A03G02192670"/>
</dbReference>
<dbReference type="Gramene" id="TraesRN4A0101067300.1">
    <property type="protein sequence ID" value="TraesRN4A0101067300.1"/>
    <property type="gene ID" value="TraesRN4A0101067300"/>
</dbReference>
<dbReference type="Gramene" id="TraesLAC4A03G02146860.1">
    <property type="protein sequence ID" value="TraesLAC4A03G02146860.1.CDS1"/>
    <property type="gene ID" value="TraesLAC4A03G02146860"/>
</dbReference>
<proteinExistence type="predicted"/>
<dbReference type="Gramene" id="TraesMAC4A03G02191250.1">
    <property type="protein sequence ID" value="TraesMAC4A03G02191250.1.CDS1"/>
    <property type="gene ID" value="TraesMAC4A03G02191250"/>
</dbReference>
<reference evidence="1" key="2">
    <citation type="submission" date="2018-10" db="UniProtKB">
        <authorList>
            <consortium name="EnsemblPlants"/>
        </authorList>
    </citation>
    <scope>IDENTIFICATION</scope>
</reference>
<evidence type="ECO:0000313" key="2">
    <source>
        <dbReference type="Proteomes" id="UP000019116"/>
    </source>
</evidence>
<dbReference type="Proteomes" id="UP000019116">
    <property type="component" value="Chromosome 4A"/>
</dbReference>
<dbReference type="OrthoDB" id="601904at2759"/>
<keyword evidence="2" id="KW-1185">Reference proteome</keyword>
<dbReference type="EnsemblPlants" id="TraesCS4A02G418600.1">
    <property type="protein sequence ID" value="TraesCS4A02G418600.1.cds1"/>
    <property type="gene ID" value="TraesCS4A02G418600"/>
</dbReference>
<reference evidence="1" key="1">
    <citation type="submission" date="2018-08" db="EMBL/GenBank/DDBJ databases">
        <authorList>
            <person name="Rossello M."/>
        </authorList>
    </citation>
    <scope>NUCLEOTIDE SEQUENCE [LARGE SCALE GENOMIC DNA]</scope>
    <source>
        <strain evidence="1">cv. Chinese Spring</strain>
    </source>
</reference>
<dbReference type="Gramene" id="TraesJUL4A03G02213460.1">
    <property type="protein sequence ID" value="TraesJUL4A03G02213460.1.CDS1"/>
    <property type="gene ID" value="TraesJUL4A03G02213460"/>
</dbReference>
<evidence type="ECO:0000313" key="1">
    <source>
        <dbReference type="EnsemblPlants" id="TraesCS4A02G418600.1.cds1"/>
    </source>
</evidence>
<dbReference type="Gramene" id="TraesCAD_scaffold_043176_01G000200.1">
    <property type="protein sequence ID" value="TraesCAD_scaffold_043176_01G000200.1"/>
    <property type="gene ID" value="TraesCAD_scaffold_043176_01G000200"/>
</dbReference>
<dbReference type="Gramene" id="TraesROB_scaffold_052679_01G000100.1">
    <property type="protein sequence ID" value="TraesROB_scaffold_052679_01G000100.1"/>
    <property type="gene ID" value="TraesROB_scaffold_052679_01G000100"/>
</dbReference>
<sequence>MAMERFLTALVFCAAPLDEYGMLMMTSRAIKPLVSAGSMKLAAAAPKAEDAYARKKPGFCGETITQRRTGYELAFDGLNCFDTVVVHQS</sequence>
<organism evidence="1">
    <name type="scientific">Triticum aestivum</name>
    <name type="common">Wheat</name>
    <dbReference type="NCBI Taxonomy" id="4565"/>
    <lineage>
        <taxon>Eukaryota</taxon>
        <taxon>Viridiplantae</taxon>
        <taxon>Streptophyta</taxon>
        <taxon>Embryophyta</taxon>
        <taxon>Tracheophyta</taxon>
        <taxon>Spermatophyta</taxon>
        <taxon>Magnoliopsida</taxon>
        <taxon>Liliopsida</taxon>
        <taxon>Poales</taxon>
        <taxon>Poaceae</taxon>
        <taxon>BOP clade</taxon>
        <taxon>Pooideae</taxon>
        <taxon>Triticodae</taxon>
        <taxon>Triticeae</taxon>
        <taxon>Triticinae</taxon>
        <taxon>Triticum</taxon>
    </lineage>
</organism>
<protein>
    <submittedName>
        <fullName evidence="1">Uncharacterized protein</fullName>
    </submittedName>
</protein>
<dbReference type="Gramene" id="TraesCS4A03G1032700.1">
    <property type="protein sequence ID" value="TraesCS4A03G1032700.1.CDS1"/>
    <property type="gene ID" value="TraesCS4A03G1032700"/>
</dbReference>
<dbReference type="Gramene" id="TraesARI4A03G02231110.1">
    <property type="protein sequence ID" value="TraesARI4A03G02231110.1.CDS1"/>
    <property type="gene ID" value="TraesARI4A03G02231110"/>
</dbReference>
<dbReference type="Gramene" id="TraesPARA_EIv1.0_1204770.1">
    <property type="protein sequence ID" value="TraesPARA_EIv1.0_1204770.1.CDS1"/>
    <property type="gene ID" value="TraesPARA_EIv1.0_1204770"/>
</dbReference>
<name>A0A3B6I1M2_WHEAT</name>
<dbReference type="Gramene" id="TraesSYM4A03G02221040.1">
    <property type="protein sequence ID" value="TraesSYM4A03G02221040.1.CDS1"/>
    <property type="gene ID" value="TraesSYM4A03G02221040"/>
</dbReference>
<dbReference type="AlphaFoldDB" id="A0A3B6I1M2"/>